<keyword evidence="1" id="KW-0175">Coiled coil</keyword>
<evidence type="ECO:0000313" key="2">
    <source>
        <dbReference type="EMBL" id="OII76863.1"/>
    </source>
</evidence>
<dbReference type="Proteomes" id="UP000186804">
    <property type="component" value="Unassembled WGS sequence"/>
</dbReference>
<proteinExistence type="predicted"/>
<reference evidence="2 3" key="1">
    <citation type="submission" date="2016-10" db="EMBL/GenBank/DDBJ databases">
        <title>Reductive evolution of mitochondrial metabolism and differential evolution of invasion-related proteins in Cryptosporidium.</title>
        <authorList>
            <person name="Liu S."/>
            <person name="Roellig D.M."/>
            <person name="Guo Y."/>
            <person name="Li N."/>
            <person name="Frace M.A."/>
            <person name="Tang K."/>
            <person name="Zhang L."/>
            <person name="Feng Y."/>
            <person name="Xiao L."/>
        </authorList>
    </citation>
    <scope>NUCLEOTIDE SEQUENCE [LARGE SCALE GENOMIC DNA]</scope>
    <source>
        <strain evidence="2">30847</strain>
    </source>
</reference>
<dbReference type="OrthoDB" id="72772at2759"/>
<dbReference type="EMBL" id="LRBS01000049">
    <property type="protein sequence ID" value="OII76863.1"/>
    <property type="molecule type" value="Genomic_DNA"/>
</dbReference>
<dbReference type="VEuPathDB" id="CryptoDB:cand_024380"/>
<gene>
    <name evidence="2" type="ORF">cand_024380</name>
</gene>
<dbReference type="GeneID" id="92366622"/>
<feature type="coiled-coil region" evidence="1">
    <location>
        <begin position="262"/>
        <end position="289"/>
    </location>
</feature>
<sequence length="526" mass="61693">MYINNGVTLGSIEQIIIKWNISEVNIPVVMQLRLIFSKTEEKVYSLILDYLHLLNGKVCNKKVDCTVCKLVKNEFLDEDMNENRYSLTLGTSSKYFLNNYKEYKLGDNIKLIWDIKSEEIHCKSIGILSRSTFSSFIFPSSIFKLSNVKYMILILNAKSGNNIWNSEQFSIDQLSKVNDIDKLNNIDEDYIYNNNKYKILVTTSNKSIYYLSLNDNNINDNNLNDNNLNGNNLNGNNEKILDKRKFSSKILIEKSLKLHRILKSYRNELINIRENKERFNKKLDNFIDNLGNMTLIKHDYKKINKKSISVNNFSKDTNIKEHQENSSYPTIYKPIIFNPLIHDEILSNIKELEEVWKMKIMECTKLRRFISLHIKSFINILYNQIYPIKVQYKTGWLMIRDVPLPPIKVLNNLDTKEQPGISIGLGYCLHYLDILCKIFQLSLPIKLKIQCSFCFVDNYPLYCHPDIMKMDFIQALNILKKVFTNDIVNALLDDSNAYFNTQLLDKNYNLFIFILKIISLIKLRDN</sequence>
<evidence type="ECO:0000256" key="1">
    <source>
        <dbReference type="SAM" id="Coils"/>
    </source>
</evidence>
<accession>A0A1J4MS16</accession>
<dbReference type="AlphaFoldDB" id="A0A1J4MS16"/>
<name>A0A1J4MS16_9CRYT</name>
<comment type="caution">
    <text evidence="2">The sequence shown here is derived from an EMBL/GenBank/DDBJ whole genome shotgun (WGS) entry which is preliminary data.</text>
</comment>
<keyword evidence="3" id="KW-1185">Reference proteome</keyword>
<protein>
    <submittedName>
        <fullName evidence="2">Uncharacterized protein</fullName>
    </submittedName>
</protein>
<dbReference type="RefSeq" id="XP_067068709.1">
    <property type="nucleotide sequence ID" value="XM_067212668.1"/>
</dbReference>
<organism evidence="2 3">
    <name type="scientific">Cryptosporidium andersoni</name>
    <dbReference type="NCBI Taxonomy" id="117008"/>
    <lineage>
        <taxon>Eukaryota</taxon>
        <taxon>Sar</taxon>
        <taxon>Alveolata</taxon>
        <taxon>Apicomplexa</taxon>
        <taxon>Conoidasida</taxon>
        <taxon>Coccidia</taxon>
        <taxon>Eucoccidiorida</taxon>
        <taxon>Eimeriorina</taxon>
        <taxon>Cryptosporidiidae</taxon>
        <taxon>Cryptosporidium</taxon>
    </lineage>
</organism>
<evidence type="ECO:0000313" key="3">
    <source>
        <dbReference type="Proteomes" id="UP000186804"/>
    </source>
</evidence>